<organism evidence="1 2">
    <name type="scientific">Sporanaerobium hydrogeniformans</name>
    <dbReference type="NCBI Taxonomy" id="3072179"/>
    <lineage>
        <taxon>Bacteria</taxon>
        <taxon>Bacillati</taxon>
        <taxon>Bacillota</taxon>
        <taxon>Clostridia</taxon>
        <taxon>Lachnospirales</taxon>
        <taxon>Lachnospiraceae</taxon>
        <taxon>Sporanaerobium</taxon>
    </lineage>
</organism>
<name>A0AC61D939_9FIRM</name>
<proteinExistence type="predicted"/>
<evidence type="ECO:0000313" key="2">
    <source>
        <dbReference type="Proteomes" id="UP000224460"/>
    </source>
</evidence>
<gene>
    <name evidence="1" type="ORF">CS063_16455</name>
</gene>
<keyword evidence="2" id="KW-1185">Reference proteome</keyword>
<comment type="caution">
    <text evidence="1">The sequence shown here is derived from an EMBL/GenBank/DDBJ whole genome shotgun (WGS) entry which is preliminary data.</text>
</comment>
<protein>
    <submittedName>
        <fullName evidence="1">Uncharacterized protein</fullName>
    </submittedName>
</protein>
<reference evidence="1" key="1">
    <citation type="submission" date="2017-10" db="EMBL/GenBank/DDBJ databases">
        <title>Genome sequence of cellulolytic Lachnospiraceae bacterium XHS1971 isolated from hotspring sediment.</title>
        <authorList>
            <person name="Vasudevan G."/>
            <person name="Joshi A.J."/>
            <person name="Hivarkar S."/>
            <person name="Lanjekar V.B."/>
            <person name="Dhakephalkar P.K."/>
            <person name="Dagar S."/>
        </authorList>
    </citation>
    <scope>NUCLEOTIDE SEQUENCE</scope>
    <source>
        <strain evidence="1">XHS1971</strain>
    </source>
</reference>
<evidence type="ECO:0000313" key="1">
    <source>
        <dbReference type="EMBL" id="PHV69305.1"/>
    </source>
</evidence>
<sequence length="295" mass="32373">MKAVTTLTIRNMKLYIRDHTAVFFSMLTIIIIIVLNIVFLGKMNVDAIMTMQLVDREKAAYLINTWVLAGIVFTSTVTIPFVVMGIMIEDEESKIMMGFFVAPISRLKLALGYIIASIMMGCILSFITLGISQIFIIGTGGELLSLTALIKMGGVIIISVFSNACMVFFFTTFMSTSSSFSALNMIVGTLIGFITGIYLPIGLLPKTVQQVMKSFPGLYGAVLMREIYVEDAMKEVFQGAPLQVAKDYAQYMGISVVWNGQEVNLLCKLLILLGSGILFIVLSALVLSKKKGTDR</sequence>
<dbReference type="Proteomes" id="UP000224460">
    <property type="component" value="Unassembled WGS sequence"/>
</dbReference>
<accession>A0AC61D939</accession>
<dbReference type="EMBL" id="PEDL01000034">
    <property type="protein sequence ID" value="PHV69305.1"/>
    <property type="molecule type" value="Genomic_DNA"/>
</dbReference>